<protein>
    <submittedName>
        <fullName evidence="4">DNA primase catalytic core domain protein</fullName>
    </submittedName>
</protein>
<keyword evidence="2" id="KW-0812">Transmembrane</keyword>
<feature type="region of interest" description="Disordered" evidence="1">
    <location>
        <begin position="524"/>
        <end position="553"/>
    </location>
</feature>
<dbReference type="EMBL" id="KC733807">
    <property type="protein sequence ID" value="AGO03682.1"/>
    <property type="molecule type" value="Genomic_DNA"/>
</dbReference>
<reference evidence="4" key="1">
    <citation type="journal article" date="2013" name="Russ. J. Genet.">
        <title>New low-copy plasmid of cyanobacteria Anabaena variabilis.</title>
        <authorList>
            <person name="Mardanov A.V."/>
            <person name="Beletsky A.V."/>
            <person name="Gumerov V.M."/>
            <person name="Karbisheva E.A."/>
            <person name="Mikheeva L.E."/>
        </authorList>
    </citation>
    <scope>NUCLEOTIDE SEQUENCE</scope>
    <source>
        <strain evidence="4">ATCC 29413</strain>
        <plasmid evidence="4">D</plasmid>
    </source>
</reference>
<dbReference type="InterPro" id="IPR014818">
    <property type="entry name" value="Phage/plasmid_primase_P4_C"/>
</dbReference>
<organism evidence="4">
    <name type="scientific">Trichormus variabilis (strain ATCC 29413 / PCC 7937)</name>
    <name type="common">Anabaena variabilis</name>
    <dbReference type="NCBI Taxonomy" id="240292"/>
    <lineage>
        <taxon>Bacteria</taxon>
        <taxon>Bacillati</taxon>
        <taxon>Cyanobacteriota</taxon>
        <taxon>Cyanophyceae</taxon>
        <taxon>Nostocales</taxon>
        <taxon>Nostocaceae</taxon>
        <taxon>Trichormus</taxon>
    </lineage>
</organism>
<dbReference type="Pfam" id="PF08706">
    <property type="entry name" value="D5_N"/>
    <property type="match status" value="1"/>
</dbReference>
<evidence type="ECO:0000256" key="1">
    <source>
        <dbReference type="SAM" id="MobiDB-lite"/>
    </source>
</evidence>
<evidence type="ECO:0000256" key="2">
    <source>
        <dbReference type="SAM" id="Phobius"/>
    </source>
</evidence>
<geneLocation type="plasmid" evidence="4">
    <name>D</name>
</geneLocation>
<dbReference type="RefSeq" id="WP_016562541.1">
    <property type="nucleotide sequence ID" value="NC_021575.1"/>
</dbReference>
<dbReference type="Gene3D" id="3.40.50.300">
    <property type="entry name" value="P-loop containing nucleotide triphosphate hydrolases"/>
    <property type="match status" value="1"/>
</dbReference>
<dbReference type="AlphaFoldDB" id="R9WW04"/>
<keyword evidence="4" id="KW-0614">Plasmid</keyword>
<gene>
    <name evidence="4" type="ORF">AvaD_0015</name>
</gene>
<name>R9WW04_TRIV2</name>
<feature type="compositionally biased region" description="Low complexity" evidence="1">
    <location>
        <begin position="530"/>
        <end position="546"/>
    </location>
</feature>
<keyword evidence="2" id="KW-1133">Transmembrane helix</keyword>
<accession>R9WW04</accession>
<dbReference type="InterPro" id="IPR027417">
    <property type="entry name" value="P-loop_NTPase"/>
</dbReference>
<evidence type="ECO:0000313" key="4">
    <source>
        <dbReference type="EMBL" id="AGO03682.1"/>
    </source>
</evidence>
<evidence type="ECO:0000259" key="3">
    <source>
        <dbReference type="Pfam" id="PF08706"/>
    </source>
</evidence>
<feature type="domain" description="Bacteriophage/plasmid primase P4 C-terminal" evidence="3">
    <location>
        <begin position="57"/>
        <end position="193"/>
    </location>
</feature>
<feature type="region of interest" description="Disordered" evidence="1">
    <location>
        <begin position="25"/>
        <end position="46"/>
    </location>
</feature>
<proteinExistence type="predicted"/>
<keyword evidence="2" id="KW-0472">Membrane</keyword>
<feature type="transmembrane region" description="Helical" evidence="2">
    <location>
        <begin position="768"/>
        <end position="788"/>
    </location>
</feature>
<sequence>MKQGAAKNMNIKKFIQQFGGTLPSKQENTENHLLHPPNLNNSDNSDKPKLTFLQRALNFLYGDKPWICVNNTLYYWTGTHYQQSSESDERRKITDFCNSYTVERKKDGVTFPYAKPACVNEVLRWAKYCCEVNSELINPPGLNCTNGVLQIEWKGSIPQWKLINHTPNLYYIYKPIVTYNPNADHTNCDRLLKALDKPEQEIFLRTIAASLDLATVRQHKGRLVRALLLKGDGSNGKDTLREIVAAMYGYQGVTGLTLSDFYKYDHGTKSALAELINSRVNWASENFNETSIDKLQSLKAFITGNNLTSKRGRDGIDYKPSAICLFNINDTPNLKAISESITSRWAILDFSKIFKAAADSSKGELQADPRFQNDTEFIQNEVLPAFLNRVLQALGDLMRDGIDYSCTQKTLENIQKDNSHLLQFCEDVGLAYEPNGTVTAHEIWDLLEQWYQDNDILIYEIDKNGQRKAIWSQQPTNSDKNVKAPNQVIARFKRLFPKVEEINISKPGGGKSWKGLKGIGFKQSTLPQASPDITPSDTPITPNTSPEDSLQGNGFHPIHPNPLITEEEGKKWGSSLNYLPEQQESKEPDTSIIPLSSEEKSKKIASSEIYSTKLLLPSKVEDSDLDEIDKKAEAVKPERQIIIRKFDSSSPRLCLFFEESEELLINVILPLSPEIKIGSRVQVLRPFLKSICGIVDNIYYDKFGIRKAWVSIDYENPLNKEYECCIDESVLMQVKFSNLDDVGLLLLDDVVLFQYIFSGNIPQKDIKYFLGIYKIFLVALLMNCRYFLSLKMINIKKKNTDLIDFDEITIPKVMLQFADKMQKMNNTDIEY</sequence>
<feature type="compositionally biased region" description="Low complexity" evidence="1">
    <location>
        <begin position="34"/>
        <end position="43"/>
    </location>
</feature>